<reference evidence="2" key="1">
    <citation type="submission" date="2020-12" db="EMBL/GenBank/DDBJ databases">
        <title>Metabolic potential, ecology and presence of endohyphal bacteria is reflected in genomic diversity of Mucoromycotina.</title>
        <authorList>
            <person name="Muszewska A."/>
            <person name="Okrasinska A."/>
            <person name="Steczkiewicz K."/>
            <person name="Drgas O."/>
            <person name="Orlowska M."/>
            <person name="Perlinska-Lenart U."/>
            <person name="Aleksandrzak-Piekarczyk T."/>
            <person name="Szatraj K."/>
            <person name="Zielenkiewicz U."/>
            <person name="Pilsyk S."/>
            <person name="Malc E."/>
            <person name="Mieczkowski P."/>
            <person name="Kruszewska J.S."/>
            <person name="Biernat P."/>
            <person name="Pawlowska J."/>
        </authorList>
    </citation>
    <scope>NUCLEOTIDE SEQUENCE</scope>
    <source>
        <strain evidence="2">WA0000017839</strain>
    </source>
</reference>
<gene>
    <name evidence="2" type="ORF">INT47_001001</name>
</gene>
<feature type="compositionally biased region" description="Low complexity" evidence="1">
    <location>
        <begin position="137"/>
        <end position="148"/>
    </location>
</feature>
<protein>
    <submittedName>
        <fullName evidence="2">Uncharacterized protein</fullName>
    </submittedName>
</protein>
<accession>A0A8H7VBL8</accession>
<comment type="caution">
    <text evidence="2">The sequence shown here is derived from an EMBL/GenBank/DDBJ whole genome shotgun (WGS) entry which is preliminary data.</text>
</comment>
<sequence length="186" mass="21616">MNDYSLNNNFEDDVNYIPGFICLTSEEDDYQYDDDYNHEEEEIYYNWIDDSECQENLPTILPLNPEECIIDSDNHIRNMDGIQLFFEEIGIIYDEPEPIDPTRDYDSEARILIEKRDQTRKKHIDLSPMPSLDDGNTTTTTTTSASSSFHHSNEQLISIDLRSESFDKPSMAAYAYSPHTFNSTIN</sequence>
<name>A0A8H7VBL8_9FUNG</name>
<organism evidence="2 3">
    <name type="scientific">Mucor saturninus</name>
    <dbReference type="NCBI Taxonomy" id="64648"/>
    <lineage>
        <taxon>Eukaryota</taxon>
        <taxon>Fungi</taxon>
        <taxon>Fungi incertae sedis</taxon>
        <taxon>Mucoromycota</taxon>
        <taxon>Mucoromycotina</taxon>
        <taxon>Mucoromycetes</taxon>
        <taxon>Mucorales</taxon>
        <taxon>Mucorineae</taxon>
        <taxon>Mucoraceae</taxon>
        <taxon>Mucor</taxon>
    </lineage>
</organism>
<proteinExistence type="predicted"/>
<evidence type="ECO:0000313" key="2">
    <source>
        <dbReference type="EMBL" id="KAG2214445.1"/>
    </source>
</evidence>
<keyword evidence="3" id="KW-1185">Reference proteome</keyword>
<evidence type="ECO:0000313" key="3">
    <source>
        <dbReference type="Proteomes" id="UP000603453"/>
    </source>
</evidence>
<evidence type="ECO:0000256" key="1">
    <source>
        <dbReference type="SAM" id="MobiDB-lite"/>
    </source>
</evidence>
<dbReference type="AlphaFoldDB" id="A0A8H7VBL8"/>
<feature type="region of interest" description="Disordered" evidence="1">
    <location>
        <begin position="122"/>
        <end position="151"/>
    </location>
</feature>
<dbReference type="EMBL" id="JAEPRD010000001">
    <property type="protein sequence ID" value="KAG2214445.1"/>
    <property type="molecule type" value="Genomic_DNA"/>
</dbReference>
<dbReference type="Proteomes" id="UP000603453">
    <property type="component" value="Unassembled WGS sequence"/>
</dbReference>
<dbReference type="OrthoDB" id="2285800at2759"/>